<evidence type="ECO:0000313" key="11">
    <source>
        <dbReference type="Proteomes" id="UP000319731"/>
    </source>
</evidence>
<dbReference type="GeneID" id="42003442"/>
<dbReference type="Pfam" id="PF00498">
    <property type="entry name" value="FHA"/>
    <property type="match status" value="1"/>
</dbReference>
<comment type="caution">
    <text evidence="10">The sequence shown here is derived from an EMBL/GenBank/DDBJ whole genome shotgun (WGS) entry which is preliminary data.</text>
</comment>
<dbReference type="PROSITE" id="PS50067">
    <property type="entry name" value="KINESIN_MOTOR_2"/>
    <property type="match status" value="1"/>
</dbReference>
<name>A0A507C6M5_9FUNG</name>
<dbReference type="InterPro" id="IPR008984">
    <property type="entry name" value="SMAD_FHA_dom_sf"/>
</dbReference>
<dbReference type="RefSeq" id="XP_031025799.1">
    <property type="nucleotide sequence ID" value="XM_031168145.1"/>
</dbReference>
<dbReference type="STRING" id="1806994.A0A507C6M5"/>
<feature type="region of interest" description="Disordered" evidence="7">
    <location>
        <begin position="1007"/>
        <end position="1062"/>
    </location>
</feature>
<organism evidence="10 11">
    <name type="scientific">Synchytrium microbalum</name>
    <dbReference type="NCBI Taxonomy" id="1806994"/>
    <lineage>
        <taxon>Eukaryota</taxon>
        <taxon>Fungi</taxon>
        <taxon>Fungi incertae sedis</taxon>
        <taxon>Chytridiomycota</taxon>
        <taxon>Chytridiomycota incertae sedis</taxon>
        <taxon>Chytridiomycetes</taxon>
        <taxon>Synchytriales</taxon>
        <taxon>Synchytriaceae</taxon>
        <taxon>Synchytrium</taxon>
    </lineage>
</organism>
<dbReference type="InterPro" id="IPR019821">
    <property type="entry name" value="Kinesin_motor_CS"/>
</dbReference>
<dbReference type="InterPro" id="IPR035892">
    <property type="entry name" value="C2_domain_sf"/>
</dbReference>
<reference evidence="10 11" key="1">
    <citation type="journal article" date="2019" name="Sci. Rep.">
        <title>Comparative genomics of chytrid fungi reveal insights into the obligate biotrophic and pathogenic lifestyle of Synchytrium endobioticum.</title>
        <authorList>
            <person name="van de Vossenberg B.T.L.H."/>
            <person name="Warris S."/>
            <person name="Nguyen H.D.T."/>
            <person name="van Gent-Pelzer M.P.E."/>
            <person name="Joly D.L."/>
            <person name="van de Geest H.C."/>
            <person name="Bonants P.J.M."/>
            <person name="Smith D.S."/>
            <person name="Levesque C.A."/>
            <person name="van der Lee T.A.J."/>
        </authorList>
    </citation>
    <scope>NUCLEOTIDE SEQUENCE [LARGE SCALE GENOMIC DNA]</scope>
    <source>
        <strain evidence="10 11">JEL517</strain>
    </source>
</reference>
<evidence type="ECO:0008006" key="12">
    <source>
        <dbReference type="Google" id="ProtNLM"/>
    </source>
</evidence>
<dbReference type="InterPro" id="IPR001752">
    <property type="entry name" value="Kinesin_motor_dom"/>
</dbReference>
<evidence type="ECO:0000256" key="5">
    <source>
        <dbReference type="PROSITE-ProRule" id="PRU00283"/>
    </source>
</evidence>
<dbReference type="EMBL" id="QEAO01000009">
    <property type="protein sequence ID" value="TPX35272.1"/>
    <property type="molecule type" value="Genomic_DNA"/>
</dbReference>
<dbReference type="InterPro" id="IPR000253">
    <property type="entry name" value="FHA_dom"/>
</dbReference>
<dbReference type="PROSITE" id="PS00411">
    <property type="entry name" value="KINESIN_MOTOR_1"/>
    <property type="match status" value="1"/>
</dbReference>
<comment type="similarity">
    <text evidence="5">Belongs to the TRAFAC class myosin-kinesin ATPase superfamily. Kinesin family.</text>
</comment>
<dbReference type="PROSITE" id="PS50006">
    <property type="entry name" value="FHA_DOMAIN"/>
    <property type="match status" value="1"/>
</dbReference>
<dbReference type="FunFam" id="3.40.850.10:FF:000063">
    <property type="entry name" value="Kinesin-like protein"/>
    <property type="match status" value="1"/>
</dbReference>
<dbReference type="OrthoDB" id="2158885at2759"/>
<dbReference type="SUPFAM" id="SSF49879">
    <property type="entry name" value="SMAD/FHA domain"/>
    <property type="match status" value="1"/>
</dbReference>
<dbReference type="GO" id="GO:0005524">
    <property type="term" value="F:ATP binding"/>
    <property type="evidence" value="ECO:0007669"/>
    <property type="project" value="UniProtKB-UniRule"/>
</dbReference>
<evidence type="ECO:0000256" key="7">
    <source>
        <dbReference type="SAM" id="MobiDB-lite"/>
    </source>
</evidence>
<feature type="binding site" evidence="5">
    <location>
        <begin position="112"/>
        <end position="119"/>
    </location>
    <ligand>
        <name>ATP</name>
        <dbReference type="ChEBI" id="CHEBI:30616"/>
    </ligand>
</feature>
<gene>
    <name evidence="10" type="ORF">SmJEL517_g02217</name>
</gene>
<evidence type="ECO:0000256" key="1">
    <source>
        <dbReference type="ARBA" id="ARBA00022741"/>
    </source>
</evidence>
<dbReference type="Gene3D" id="2.60.200.20">
    <property type="match status" value="1"/>
</dbReference>
<keyword evidence="3 6" id="KW-0175">Coiled coil</keyword>
<keyword evidence="2 5" id="KW-0067">ATP-binding</keyword>
<proteinExistence type="inferred from homology"/>
<dbReference type="AlphaFoldDB" id="A0A507C6M5"/>
<feature type="coiled-coil region" evidence="6">
    <location>
        <begin position="889"/>
        <end position="948"/>
    </location>
</feature>
<accession>A0A507C6M5</accession>
<keyword evidence="4 5" id="KW-0505">Motor protein</keyword>
<dbReference type="GO" id="GO:0007018">
    <property type="term" value="P:microtubule-based movement"/>
    <property type="evidence" value="ECO:0007669"/>
    <property type="project" value="InterPro"/>
</dbReference>
<evidence type="ECO:0000313" key="10">
    <source>
        <dbReference type="EMBL" id="TPX35272.1"/>
    </source>
</evidence>
<dbReference type="PANTHER" id="PTHR47117">
    <property type="entry name" value="STAR-RELATED LIPID TRANSFER PROTEIN 9"/>
    <property type="match status" value="1"/>
</dbReference>
<evidence type="ECO:0000256" key="3">
    <source>
        <dbReference type="ARBA" id="ARBA00023054"/>
    </source>
</evidence>
<dbReference type="PRINTS" id="PR00380">
    <property type="entry name" value="KINESINHEAVY"/>
</dbReference>
<evidence type="ECO:0000256" key="2">
    <source>
        <dbReference type="ARBA" id="ARBA00022840"/>
    </source>
</evidence>
<evidence type="ECO:0000259" key="8">
    <source>
        <dbReference type="PROSITE" id="PS50006"/>
    </source>
</evidence>
<evidence type="ECO:0000256" key="4">
    <source>
        <dbReference type="ARBA" id="ARBA00023175"/>
    </source>
</evidence>
<dbReference type="GO" id="GO:0003777">
    <property type="term" value="F:microtubule motor activity"/>
    <property type="evidence" value="ECO:0007669"/>
    <property type="project" value="InterPro"/>
</dbReference>
<dbReference type="InterPro" id="IPR036961">
    <property type="entry name" value="Kinesin_motor_dom_sf"/>
</dbReference>
<dbReference type="Proteomes" id="UP000319731">
    <property type="component" value="Unassembled WGS sequence"/>
</dbReference>
<feature type="region of interest" description="Disordered" evidence="7">
    <location>
        <begin position="857"/>
        <end position="887"/>
    </location>
</feature>
<feature type="compositionally biased region" description="Basic and acidic residues" evidence="7">
    <location>
        <begin position="1032"/>
        <end position="1044"/>
    </location>
</feature>
<dbReference type="SUPFAM" id="SSF49562">
    <property type="entry name" value="C2 domain (Calcium/lipid-binding domain, CaLB)"/>
    <property type="match status" value="1"/>
</dbReference>
<evidence type="ECO:0000259" key="9">
    <source>
        <dbReference type="PROSITE" id="PS50067"/>
    </source>
</evidence>
<dbReference type="InterPro" id="IPR027417">
    <property type="entry name" value="P-loop_NTPase"/>
</dbReference>
<dbReference type="GO" id="GO:0008017">
    <property type="term" value="F:microtubule binding"/>
    <property type="evidence" value="ECO:0007669"/>
    <property type="project" value="InterPro"/>
</dbReference>
<feature type="domain" description="Kinesin motor" evidence="9">
    <location>
        <begin position="4"/>
        <end position="356"/>
    </location>
</feature>
<dbReference type="Gene3D" id="3.40.850.10">
    <property type="entry name" value="Kinesin motor domain"/>
    <property type="match status" value="1"/>
</dbReference>
<dbReference type="SUPFAM" id="SSF52540">
    <property type="entry name" value="P-loop containing nucleoside triphosphate hydrolases"/>
    <property type="match status" value="1"/>
</dbReference>
<dbReference type="Pfam" id="PF00225">
    <property type="entry name" value="Kinesin"/>
    <property type="match status" value="1"/>
</dbReference>
<feature type="domain" description="FHA" evidence="8">
    <location>
        <begin position="466"/>
        <end position="522"/>
    </location>
</feature>
<evidence type="ECO:0000256" key="6">
    <source>
        <dbReference type="SAM" id="Coils"/>
    </source>
</evidence>
<protein>
    <recommendedName>
        <fullName evidence="12">Kinesin motor domain-containing protein</fullName>
    </recommendedName>
</protein>
<feature type="region of interest" description="Disordered" evidence="7">
    <location>
        <begin position="1151"/>
        <end position="1170"/>
    </location>
</feature>
<keyword evidence="11" id="KW-1185">Reference proteome</keyword>
<feature type="coiled-coil region" evidence="6">
    <location>
        <begin position="1063"/>
        <end position="1097"/>
    </location>
</feature>
<keyword evidence="1 5" id="KW-0547">Nucleotide-binding</keyword>
<sequence>MADSIKIAVRVRPFNSREIERDAKCVIEMKDNITTIIKPAVNDQPEERKSFTFDKSYWSHDGYNENDVGFFTPQNNKAPPPYTDQAKVFEDFGTTMLDNSFKGYNTTMLAYGQTGSGKTYSMFGFGPNRGIVPQVCEDIFKRMSANKDPNVSYQLTLSMLEIYQERVRDLLGPDTANNLPVRQHPKLGFYVEGLKSLPVQNYKEIESLMDMGTRKRTMAATTMNATSSRSHSIVTLTFVQQFKADDTEKRSVMNLVDLAGSERADSTGATGKTLKEGSNINSSLSVLGNVIAALVQVQNGKKGVVVPYRDSVLTRLLQNALGGNSKTIMMAALSPADINYEETLSTLRFMDRAKAIKTSAVVNEDPMGKLIRELKEENENLKKRLTDGKGGEDVDGLRSQIADQEKVLAEVSKGWETKLKEAHQALANNETEMLKQRMRSMPYMKNINEDQFLTGMLLLFVPPGEHTIGRKSEDKSVALQLTGLSILARHAVISNSGDKRPGAITIRPYENSAKVRVNGVELTDTIKGVPLKHNARILIGTQHLFLLKLPQDTNGRRLSMAEDREATWLDAQNEIARESGYKKDGTDQMAALYHDISEILPAVRECNAIAEELGEPKQYQMLIKTIRADASEAERKDMIGIKVSDYTMHCKWVMDKAKFMAHRQLVQDMYSAFSLGGDKALSEIPADRDPFTMVPEDWLIGSASVDVKPLLYIIDVADTAMVTGSDGANEGILRIQVEGDFQQNNKKGSQFFGTDPSQLLGKPMSIKITVQQAMGLRWSKGGVYCSYQFWKNSTRRQTKVITSPNPPFNDVCTIRIDSITEEFIEYMKTTPLKINIYGKYDEKIMQQIRSTRVAMLDSRPGTGNAAHRTKSKSGAPGGGRLSRVSEEDAANAKIRYDRAMNNVDRIENEVKAQKTRYDELEHTLSKLNQTMEERAAENKAQQDRLSQQLIDKTRSLAFETQIGAENQAMMADLRGNLTECQVKLDAALKDVKLYQISLGLISNDPPVSVKRSSTVVKPSDPKSKKPAPKGGKSGDKKIAEEVKPEPVQTAVPIQPPSPGSVTESHLQKALELATKRVEELENRLAQIQGDQETAKTLESGRAYQEKLESLVNDLARLIFISGSTEARQDASKLLQNSDEKLKTVRKIQATSNKVYPEGAESQKKGGCVIQ</sequence>
<dbReference type="SMART" id="SM00129">
    <property type="entry name" value="KISc"/>
    <property type="match status" value="1"/>
</dbReference>